<keyword evidence="11" id="KW-1185">Reference proteome</keyword>
<comment type="similarity">
    <text evidence="2 9">Belongs to the cytochrome P450 family.</text>
</comment>
<evidence type="ECO:0000256" key="4">
    <source>
        <dbReference type="ARBA" id="ARBA00022723"/>
    </source>
</evidence>
<evidence type="ECO:0000256" key="5">
    <source>
        <dbReference type="ARBA" id="ARBA00023002"/>
    </source>
</evidence>
<dbReference type="GO" id="GO:0004497">
    <property type="term" value="F:monooxygenase activity"/>
    <property type="evidence" value="ECO:0007669"/>
    <property type="project" value="UniProtKB-KW"/>
</dbReference>
<organism evidence="10 11">
    <name type="scientific">Toxocara canis</name>
    <name type="common">Canine roundworm</name>
    <dbReference type="NCBI Taxonomy" id="6265"/>
    <lineage>
        <taxon>Eukaryota</taxon>
        <taxon>Metazoa</taxon>
        <taxon>Ecdysozoa</taxon>
        <taxon>Nematoda</taxon>
        <taxon>Chromadorea</taxon>
        <taxon>Rhabditida</taxon>
        <taxon>Spirurina</taxon>
        <taxon>Ascaridomorpha</taxon>
        <taxon>Ascaridoidea</taxon>
        <taxon>Toxocaridae</taxon>
        <taxon>Toxocara</taxon>
    </lineage>
</organism>
<dbReference type="Proteomes" id="UP000031036">
    <property type="component" value="Unassembled WGS sequence"/>
</dbReference>
<comment type="caution">
    <text evidence="10">The sequence shown here is derived from an EMBL/GenBank/DDBJ whole genome shotgun (WGS) entry which is preliminary data.</text>
</comment>
<feature type="binding site" description="axial binding residue" evidence="8">
    <location>
        <position position="279"/>
    </location>
    <ligand>
        <name>heme</name>
        <dbReference type="ChEBI" id="CHEBI:30413"/>
    </ligand>
    <ligandPart>
        <name>Fe</name>
        <dbReference type="ChEBI" id="CHEBI:18248"/>
    </ligandPart>
</feature>
<keyword evidence="6 8" id="KW-0408">Iron</keyword>
<dbReference type="Pfam" id="PF00067">
    <property type="entry name" value="p450"/>
    <property type="match status" value="1"/>
</dbReference>
<dbReference type="OrthoDB" id="2789670at2759"/>
<evidence type="ECO:0000256" key="2">
    <source>
        <dbReference type="ARBA" id="ARBA00010617"/>
    </source>
</evidence>
<dbReference type="EMBL" id="JPKZ01001436">
    <property type="protein sequence ID" value="KHN81960.1"/>
    <property type="molecule type" value="Genomic_DNA"/>
</dbReference>
<comment type="cofactor">
    <cofactor evidence="1 8">
        <name>heme</name>
        <dbReference type="ChEBI" id="CHEBI:30413"/>
    </cofactor>
</comment>
<keyword evidence="5 9" id="KW-0560">Oxidoreductase</keyword>
<dbReference type="Gene3D" id="1.10.630.10">
    <property type="entry name" value="Cytochrome P450"/>
    <property type="match status" value="1"/>
</dbReference>
<dbReference type="PANTHER" id="PTHR24292">
    <property type="entry name" value="CYTOCHROME P450"/>
    <property type="match status" value="1"/>
</dbReference>
<dbReference type="OMA" id="CHEKYGE"/>
<dbReference type="PROSITE" id="PS00086">
    <property type="entry name" value="CYTOCHROME_P450"/>
    <property type="match status" value="1"/>
</dbReference>
<dbReference type="GO" id="GO:0005506">
    <property type="term" value="F:iron ion binding"/>
    <property type="evidence" value="ECO:0007669"/>
    <property type="project" value="InterPro"/>
</dbReference>
<gene>
    <name evidence="10" type="primary">CYP3A14</name>
    <name evidence="10" type="ORF">Tcan_17488</name>
</gene>
<reference evidence="10 11" key="1">
    <citation type="submission" date="2014-11" db="EMBL/GenBank/DDBJ databases">
        <title>Genetic blueprint of the zoonotic pathogen Toxocara canis.</title>
        <authorList>
            <person name="Zhu X.-Q."/>
            <person name="Korhonen P.K."/>
            <person name="Cai H."/>
            <person name="Young N.D."/>
            <person name="Nejsum P."/>
            <person name="von Samson-Himmelstjerna G."/>
            <person name="Boag P.R."/>
            <person name="Tan P."/>
            <person name="Li Q."/>
            <person name="Min J."/>
            <person name="Yang Y."/>
            <person name="Wang X."/>
            <person name="Fang X."/>
            <person name="Hall R.S."/>
            <person name="Hofmann A."/>
            <person name="Sternberg P.W."/>
            <person name="Jex A.R."/>
            <person name="Gasser R.B."/>
        </authorList>
    </citation>
    <scope>NUCLEOTIDE SEQUENCE [LARGE SCALE GENOMIC DNA]</scope>
    <source>
        <strain evidence="10">PN_DK_2014</strain>
    </source>
</reference>
<dbReference type="InterPro" id="IPR050476">
    <property type="entry name" value="Insect_CytP450_Detox"/>
</dbReference>
<dbReference type="InterPro" id="IPR001128">
    <property type="entry name" value="Cyt_P450"/>
</dbReference>
<evidence type="ECO:0000256" key="8">
    <source>
        <dbReference type="PIRSR" id="PIRSR602401-1"/>
    </source>
</evidence>
<evidence type="ECO:0000256" key="6">
    <source>
        <dbReference type="ARBA" id="ARBA00023004"/>
    </source>
</evidence>
<dbReference type="PRINTS" id="PR00385">
    <property type="entry name" value="P450"/>
</dbReference>
<dbReference type="GO" id="GO:0016705">
    <property type="term" value="F:oxidoreductase activity, acting on paired donors, with incorporation or reduction of molecular oxygen"/>
    <property type="evidence" value="ECO:0007669"/>
    <property type="project" value="InterPro"/>
</dbReference>
<evidence type="ECO:0000256" key="9">
    <source>
        <dbReference type="RuleBase" id="RU000461"/>
    </source>
</evidence>
<protein>
    <submittedName>
        <fullName evidence="10">Cytochrome P450 3A14</fullName>
    </submittedName>
</protein>
<sequence length="336" mass="39058">MATRKFKALTLDVVAKCAFALSSDCQNNVRDPFLLHSRNYFDEMPSPERSILMRISVVFPELATYCCDLYTKTSTSGQSEMWLFDRLSEVIDRRATKQNKDEQVDMIKLLLDRSKTNFNISNERRKLNFQQVANNCFAFLLAGYETTSTALAFTAWLLAKHQQQQERLFDELADNLRNVKRKDFYNIVMELPYLDAVFHEVLRLYPPITFFVNRTCTKHCTIEGIEFQPGVQVGVPIWNIHRDDKIWPEPNAFRPERFYKRKDYHPMAWLPFGAGPRSCIGARFAAMEYKATIARLLLRFKLALGPTSEDPLPIRNSTAMLSTDQVNVCLERRQLQ</sequence>
<dbReference type="GO" id="GO:0020037">
    <property type="term" value="F:heme binding"/>
    <property type="evidence" value="ECO:0007669"/>
    <property type="project" value="InterPro"/>
</dbReference>
<dbReference type="PRINTS" id="PR00463">
    <property type="entry name" value="EP450I"/>
</dbReference>
<evidence type="ECO:0000313" key="10">
    <source>
        <dbReference type="EMBL" id="KHN81960.1"/>
    </source>
</evidence>
<evidence type="ECO:0000256" key="7">
    <source>
        <dbReference type="ARBA" id="ARBA00023033"/>
    </source>
</evidence>
<evidence type="ECO:0000256" key="1">
    <source>
        <dbReference type="ARBA" id="ARBA00001971"/>
    </source>
</evidence>
<proteinExistence type="inferred from homology"/>
<name>A0A0B2VLP9_TOXCA</name>
<dbReference type="AlphaFoldDB" id="A0A0B2VLP9"/>
<evidence type="ECO:0000313" key="11">
    <source>
        <dbReference type="Proteomes" id="UP000031036"/>
    </source>
</evidence>
<dbReference type="PANTHER" id="PTHR24292:SF102">
    <property type="entry name" value="CYTOCHROME P450 FAMILY-RELATED"/>
    <property type="match status" value="1"/>
</dbReference>
<keyword evidence="4 8" id="KW-0479">Metal-binding</keyword>
<keyword evidence="7 9" id="KW-0503">Monooxygenase</keyword>
<keyword evidence="3 8" id="KW-0349">Heme</keyword>
<dbReference type="InterPro" id="IPR002401">
    <property type="entry name" value="Cyt_P450_E_grp-I"/>
</dbReference>
<dbReference type="InterPro" id="IPR017972">
    <property type="entry name" value="Cyt_P450_CS"/>
</dbReference>
<dbReference type="InterPro" id="IPR036396">
    <property type="entry name" value="Cyt_P450_sf"/>
</dbReference>
<dbReference type="STRING" id="6265.A0A0B2VLP9"/>
<evidence type="ECO:0000256" key="3">
    <source>
        <dbReference type="ARBA" id="ARBA00022617"/>
    </source>
</evidence>
<dbReference type="SUPFAM" id="SSF48264">
    <property type="entry name" value="Cytochrome P450"/>
    <property type="match status" value="1"/>
</dbReference>
<accession>A0A0B2VLP9</accession>